<dbReference type="VEuPathDB" id="PlasmoDB:PVLDE_0502610"/>
<dbReference type="Pfam" id="PF09690">
    <property type="entry name" value="PYST-C1"/>
    <property type="match status" value="1"/>
</dbReference>
<dbReference type="AlphaFoldDB" id="A0A6V7RXR3"/>
<evidence type="ECO:0000313" key="3">
    <source>
        <dbReference type="EMBL" id="CAD2087424.1"/>
    </source>
</evidence>
<feature type="chain" id="PRO_5028348155" evidence="1">
    <location>
        <begin position="21"/>
        <end position="102"/>
    </location>
</feature>
<gene>
    <name evidence="3" type="ORF">PVLDE_0502610</name>
</gene>
<keyword evidence="1" id="KW-0732">Signal</keyword>
<dbReference type="InterPro" id="IPR006488">
    <property type="entry name" value="PYST-C1_N"/>
</dbReference>
<evidence type="ECO:0000313" key="4">
    <source>
        <dbReference type="Proteomes" id="UP000515308"/>
    </source>
</evidence>
<reference evidence="3 4" key="1">
    <citation type="submission" date="2020-08" db="EMBL/GenBank/DDBJ databases">
        <authorList>
            <person name="Ramaprasad A."/>
        </authorList>
    </citation>
    <scope>NUCLEOTIDE SEQUENCE [LARGE SCALE GENOMIC DNA]</scope>
</reference>
<feature type="domain" description="PYST-C1-like N-terminal" evidence="2">
    <location>
        <begin position="32"/>
        <end position="84"/>
    </location>
</feature>
<protein>
    <submittedName>
        <fullName evidence="3">Fam-c protein</fullName>
    </submittedName>
</protein>
<sequence length="102" mass="11838">MNKRIFSLVCILFYVFMAVSIYCSEQKHDQSKTSGLRNRIVRVIKKINRSIKKNVIGSKCETQLNNNNNNYYQNDIDAYTDKRYAECIECCCGCLFIDGVCD</sequence>
<name>A0A6V7RXR3_PLAVN</name>
<evidence type="ECO:0000259" key="2">
    <source>
        <dbReference type="Pfam" id="PF09690"/>
    </source>
</evidence>
<dbReference type="NCBIfam" id="TIGR01601">
    <property type="entry name" value="PYST-C1"/>
    <property type="match status" value="1"/>
</dbReference>
<dbReference type="Proteomes" id="UP000515308">
    <property type="component" value="Chromosome PVLDE_05"/>
</dbReference>
<organism evidence="3 4">
    <name type="scientific">Plasmodium vinckei lentum</name>
    <dbReference type="NCBI Taxonomy" id="138297"/>
    <lineage>
        <taxon>Eukaryota</taxon>
        <taxon>Sar</taxon>
        <taxon>Alveolata</taxon>
        <taxon>Apicomplexa</taxon>
        <taxon>Aconoidasida</taxon>
        <taxon>Haemosporida</taxon>
        <taxon>Plasmodiidae</taxon>
        <taxon>Plasmodium</taxon>
        <taxon>Plasmodium (Vinckeia)</taxon>
    </lineage>
</organism>
<proteinExistence type="predicted"/>
<evidence type="ECO:0000256" key="1">
    <source>
        <dbReference type="SAM" id="SignalP"/>
    </source>
</evidence>
<feature type="signal peptide" evidence="1">
    <location>
        <begin position="1"/>
        <end position="20"/>
    </location>
</feature>
<accession>A0A6V7RXR3</accession>
<dbReference type="EMBL" id="LR865367">
    <property type="protein sequence ID" value="CAD2087424.1"/>
    <property type="molecule type" value="Genomic_DNA"/>
</dbReference>